<accession>A0A346Y3N7</accession>
<dbReference type="Gene3D" id="1.10.357.10">
    <property type="entry name" value="Tetracycline Repressor, domain 2"/>
    <property type="match status" value="1"/>
</dbReference>
<evidence type="ECO:0000256" key="4">
    <source>
        <dbReference type="PROSITE-ProRule" id="PRU00335"/>
    </source>
</evidence>
<keyword evidence="3" id="KW-0804">Transcription</keyword>
<reference evidence="6 7" key="1">
    <citation type="submission" date="2018-09" db="EMBL/GenBank/DDBJ databases">
        <title>Complete genome sequence of Euzebya sp. DY32-46 isolated from seawater of Pacific Ocean.</title>
        <authorList>
            <person name="Xu L."/>
            <person name="Wu Y.-H."/>
            <person name="Xu X.-W."/>
        </authorList>
    </citation>
    <scope>NUCLEOTIDE SEQUENCE [LARGE SCALE GENOMIC DNA]</scope>
    <source>
        <strain evidence="6 7">DY32-46</strain>
    </source>
</reference>
<feature type="domain" description="HTH tetR-type" evidence="5">
    <location>
        <begin position="14"/>
        <end position="74"/>
    </location>
</feature>
<dbReference type="SUPFAM" id="SSF46689">
    <property type="entry name" value="Homeodomain-like"/>
    <property type="match status" value="1"/>
</dbReference>
<dbReference type="Pfam" id="PF00440">
    <property type="entry name" value="TetR_N"/>
    <property type="match status" value="1"/>
</dbReference>
<evidence type="ECO:0000256" key="1">
    <source>
        <dbReference type="ARBA" id="ARBA00023015"/>
    </source>
</evidence>
<dbReference type="InterPro" id="IPR001647">
    <property type="entry name" value="HTH_TetR"/>
</dbReference>
<gene>
    <name evidence="6" type="ORF">DVS28_a4419</name>
</gene>
<dbReference type="AlphaFoldDB" id="A0A346Y3N7"/>
<protein>
    <submittedName>
        <fullName evidence="6">Transcriptional regulator, TetR family</fullName>
    </submittedName>
</protein>
<organism evidence="6 7">
    <name type="scientific">Euzebya pacifica</name>
    <dbReference type="NCBI Taxonomy" id="1608957"/>
    <lineage>
        <taxon>Bacteria</taxon>
        <taxon>Bacillati</taxon>
        <taxon>Actinomycetota</taxon>
        <taxon>Nitriliruptoria</taxon>
        <taxon>Euzebyales</taxon>
    </lineage>
</organism>
<keyword evidence="7" id="KW-1185">Reference proteome</keyword>
<dbReference type="PROSITE" id="PS50977">
    <property type="entry name" value="HTH_TETR_2"/>
    <property type="match status" value="1"/>
</dbReference>
<dbReference type="EMBL" id="CP031165">
    <property type="protein sequence ID" value="AXV09084.1"/>
    <property type="molecule type" value="Genomic_DNA"/>
</dbReference>
<dbReference type="OrthoDB" id="4709704at2"/>
<sequence>MPSLWADSLDEHRELVLGKVLSAYEALRAEVGVEAVTLTAVAQRAGIARSALYNYVKDKHGLVLLHAERTMGGATQQLQAGLEGVDGAAARLRRFIAMNMAMYAAVPAAADDLMPLLDSDEQQRMRDALAPIRAMLHEIVADGVASGVFRGRTEDLVELLSATIGGYRLPVASGRLDPDRATEVVSEVLLAGLQHAALPLDED</sequence>
<name>A0A346Y3N7_9ACTN</name>
<dbReference type="RefSeq" id="WP_114593326.1">
    <property type="nucleotide sequence ID" value="NZ_CAXIBR010000024.1"/>
</dbReference>
<dbReference type="InterPro" id="IPR050109">
    <property type="entry name" value="HTH-type_TetR-like_transc_reg"/>
</dbReference>
<dbReference type="InterPro" id="IPR009057">
    <property type="entry name" value="Homeodomain-like_sf"/>
</dbReference>
<feature type="DNA-binding region" description="H-T-H motif" evidence="4">
    <location>
        <begin position="37"/>
        <end position="56"/>
    </location>
</feature>
<dbReference type="Gene3D" id="1.10.10.60">
    <property type="entry name" value="Homeodomain-like"/>
    <property type="match status" value="1"/>
</dbReference>
<dbReference type="PANTHER" id="PTHR30055">
    <property type="entry name" value="HTH-TYPE TRANSCRIPTIONAL REGULATOR RUTR"/>
    <property type="match status" value="1"/>
</dbReference>
<evidence type="ECO:0000256" key="2">
    <source>
        <dbReference type="ARBA" id="ARBA00023125"/>
    </source>
</evidence>
<evidence type="ECO:0000259" key="5">
    <source>
        <dbReference type="PROSITE" id="PS50977"/>
    </source>
</evidence>
<dbReference type="SUPFAM" id="SSF48498">
    <property type="entry name" value="Tetracyclin repressor-like, C-terminal domain"/>
    <property type="match status" value="1"/>
</dbReference>
<evidence type="ECO:0000313" key="7">
    <source>
        <dbReference type="Proteomes" id="UP000264006"/>
    </source>
</evidence>
<dbReference type="PANTHER" id="PTHR30055:SF234">
    <property type="entry name" value="HTH-TYPE TRANSCRIPTIONAL REGULATOR BETI"/>
    <property type="match status" value="1"/>
</dbReference>
<proteinExistence type="predicted"/>
<keyword evidence="1" id="KW-0805">Transcription regulation</keyword>
<dbReference type="PRINTS" id="PR00455">
    <property type="entry name" value="HTHTETR"/>
</dbReference>
<evidence type="ECO:0000313" key="6">
    <source>
        <dbReference type="EMBL" id="AXV09084.1"/>
    </source>
</evidence>
<dbReference type="KEGG" id="euz:DVS28_a4419"/>
<dbReference type="Proteomes" id="UP000264006">
    <property type="component" value="Chromosome"/>
</dbReference>
<dbReference type="InterPro" id="IPR036271">
    <property type="entry name" value="Tet_transcr_reg_TetR-rel_C_sf"/>
</dbReference>
<keyword evidence="2 4" id="KW-0238">DNA-binding</keyword>
<dbReference type="GO" id="GO:0003700">
    <property type="term" value="F:DNA-binding transcription factor activity"/>
    <property type="evidence" value="ECO:0007669"/>
    <property type="project" value="TreeGrafter"/>
</dbReference>
<evidence type="ECO:0000256" key="3">
    <source>
        <dbReference type="ARBA" id="ARBA00023163"/>
    </source>
</evidence>
<dbReference type="GO" id="GO:0000976">
    <property type="term" value="F:transcription cis-regulatory region binding"/>
    <property type="evidence" value="ECO:0007669"/>
    <property type="project" value="TreeGrafter"/>
</dbReference>